<protein>
    <submittedName>
        <fullName evidence="1">Uncharacterized protein</fullName>
    </submittedName>
</protein>
<comment type="caution">
    <text evidence="1">The sequence shown here is derived from an EMBL/GenBank/DDBJ whole genome shotgun (WGS) entry which is preliminary data.</text>
</comment>
<organism evidence="1 2">
    <name type="scientific">Caenibius tardaugens NBRC 16725</name>
    <dbReference type="NCBI Taxonomy" id="1219035"/>
    <lineage>
        <taxon>Bacteria</taxon>
        <taxon>Pseudomonadati</taxon>
        <taxon>Pseudomonadota</taxon>
        <taxon>Alphaproteobacteria</taxon>
        <taxon>Sphingomonadales</taxon>
        <taxon>Erythrobacteraceae</taxon>
        <taxon>Caenibius</taxon>
    </lineage>
</organism>
<evidence type="ECO:0000313" key="1">
    <source>
        <dbReference type="EMBL" id="GAD47238.1"/>
    </source>
</evidence>
<keyword evidence="2" id="KW-1185">Reference proteome</keyword>
<sequence length="58" mass="6340">MTRTRQFYADAMLTIIAAHCLGTLDAFRAHLASLAQITVRLLSPLTSDATVSENPLHD</sequence>
<gene>
    <name evidence="1" type="ORF">NT2_01_00040</name>
</gene>
<accession>U2ZXI5</accession>
<dbReference type="RefSeq" id="WP_021688148.1">
    <property type="nucleotide sequence ID" value="NZ_BASZ01000001.1"/>
</dbReference>
<dbReference type="Proteomes" id="UP000016568">
    <property type="component" value="Unassembled WGS sequence"/>
</dbReference>
<dbReference type="OrthoDB" id="7470909at2"/>
<reference evidence="1 2" key="1">
    <citation type="submission" date="2013-09" db="EMBL/GenBank/DDBJ databases">
        <title>Whole genome shotgun sequence of Novosphingobium tardaugens NBRC 16725.</title>
        <authorList>
            <person name="Isaki S."/>
            <person name="Hosoyama A."/>
            <person name="Tsuchikane K."/>
            <person name="Katsumata H."/>
            <person name="Ando Y."/>
            <person name="Yamazaki S."/>
            <person name="Fujita N."/>
        </authorList>
    </citation>
    <scope>NUCLEOTIDE SEQUENCE [LARGE SCALE GENOMIC DNA]</scope>
    <source>
        <strain evidence="1 2">NBRC 16725</strain>
    </source>
</reference>
<dbReference type="AlphaFoldDB" id="U2ZXI5"/>
<evidence type="ECO:0000313" key="2">
    <source>
        <dbReference type="Proteomes" id="UP000016568"/>
    </source>
</evidence>
<name>U2ZXI5_9SPHN</name>
<dbReference type="EMBL" id="BASZ01000001">
    <property type="protein sequence ID" value="GAD47238.1"/>
    <property type="molecule type" value="Genomic_DNA"/>
</dbReference>
<proteinExistence type="predicted"/>